<evidence type="ECO:0000313" key="2">
    <source>
        <dbReference type="EMBL" id="KAK9976438.1"/>
    </source>
</evidence>
<dbReference type="Proteomes" id="UP001479290">
    <property type="component" value="Unassembled WGS sequence"/>
</dbReference>
<proteinExistence type="predicted"/>
<name>A0AAW2ATI7_CULAL</name>
<feature type="region of interest" description="Disordered" evidence="1">
    <location>
        <begin position="152"/>
        <end position="191"/>
    </location>
</feature>
<feature type="region of interest" description="Disordered" evidence="1">
    <location>
        <begin position="223"/>
        <end position="323"/>
    </location>
</feature>
<keyword evidence="3" id="KW-1185">Reference proteome</keyword>
<protein>
    <submittedName>
        <fullName evidence="2">Uncharacterized protein</fullName>
    </submittedName>
</protein>
<organism evidence="2 3">
    <name type="scientific">Culter alburnus</name>
    <name type="common">Topmouth culter</name>
    <dbReference type="NCBI Taxonomy" id="194366"/>
    <lineage>
        <taxon>Eukaryota</taxon>
        <taxon>Metazoa</taxon>
        <taxon>Chordata</taxon>
        <taxon>Craniata</taxon>
        <taxon>Vertebrata</taxon>
        <taxon>Euteleostomi</taxon>
        <taxon>Actinopterygii</taxon>
        <taxon>Neopterygii</taxon>
        <taxon>Teleostei</taxon>
        <taxon>Ostariophysi</taxon>
        <taxon>Cypriniformes</taxon>
        <taxon>Xenocyprididae</taxon>
        <taxon>Xenocypridinae</taxon>
        <taxon>Culter</taxon>
    </lineage>
</organism>
<dbReference type="EMBL" id="JAWDJR010000004">
    <property type="protein sequence ID" value="KAK9976438.1"/>
    <property type="molecule type" value="Genomic_DNA"/>
</dbReference>
<feature type="compositionally biased region" description="Basic and acidic residues" evidence="1">
    <location>
        <begin position="154"/>
        <end position="184"/>
    </location>
</feature>
<gene>
    <name evidence="2" type="ORF">ABG768_021643</name>
</gene>
<evidence type="ECO:0000256" key="1">
    <source>
        <dbReference type="SAM" id="MobiDB-lite"/>
    </source>
</evidence>
<accession>A0AAW2ATI7</accession>
<sequence length="337" mass="39991">MEFKIEYDEMDEHVLVSVTGKRKRSSARSLAKEKRYSGNEKISRIACKHNSVSCAAVTLTETDITYIKDQLYSTHDKVKQDAILLSHLDIMQCKRRRPSAVEADKRRQREMTVKYAVLKEDRTKVPVCQASFLSIFCVKKDRVQGIAKYWFENGKPRPENRGGSRQEEDTAKGEQDLKCPKTEESTEDGELTEVSWKWYDAMDEAIGGRPSFSPPSLIASSDTDVALTTSASVSPEPERTETKRKNFEDLIREMEEREAEREREATEREERRWREMEEREERRERERQEREDKREREAREREERRHQEAIEREERREREAKEREERFLHLLEIIAKK</sequence>
<reference evidence="2 3" key="1">
    <citation type="submission" date="2024-05" db="EMBL/GenBank/DDBJ databases">
        <title>A high-quality chromosomal-level genome assembly of Topmouth culter (Culter alburnus).</title>
        <authorList>
            <person name="Zhao H."/>
        </authorList>
    </citation>
    <scope>NUCLEOTIDE SEQUENCE [LARGE SCALE GENOMIC DNA]</scope>
    <source>
        <strain evidence="2">CATC2023</strain>
        <tissue evidence="2">Muscle</tissue>
    </source>
</reference>
<evidence type="ECO:0000313" key="3">
    <source>
        <dbReference type="Proteomes" id="UP001479290"/>
    </source>
</evidence>
<comment type="caution">
    <text evidence="2">The sequence shown here is derived from an EMBL/GenBank/DDBJ whole genome shotgun (WGS) entry which is preliminary data.</text>
</comment>
<feature type="compositionally biased region" description="Polar residues" evidence="1">
    <location>
        <begin position="223"/>
        <end position="233"/>
    </location>
</feature>
<dbReference type="AlphaFoldDB" id="A0AAW2ATI7"/>
<feature type="compositionally biased region" description="Basic and acidic residues" evidence="1">
    <location>
        <begin position="236"/>
        <end position="323"/>
    </location>
</feature>